<comment type="caution">
    <text evidence="1">The sequence shown here is derived from an EMBL/GenBank/DDBJ whole genome shotgun (WGS) entry which is preliminary data.</text>
</comment>
<reference evidence="1" key="1">
    <citation type="submission" date="2021-03" db="EMBL/GenBank/DDBJ databases">
        <title>Draft genome sequence of rust myrtle Austropuccinia psidii MF-1, a brazilian biotype.</title>
        <authorList>
            <person name="Quecine M.C."/>
            <person name="Pachon D.M.R."/>
            <person name="Bonatelli M.L."/>
            <person name="Correr F.H."/>
            <person name="Franceschini L.M."/>
            <person name="Leite T.F."/>
            <person name="Margarido G.R.A."/>
            <person name="Almeida C.A."/>
            <person name="Ferrarezi J.A."/>
            <person name="Labate C.A."/>
        </authorList>
    </citation>
    <scope>NUCLEOTIDE SEQUENCE</scope>
    <source>
        <strain evidence="1">MF-1</strain>
    </source>
</reference>
<dbReference type="AlphaFoldDB" id="A0A9Q3CD09"/>
<accession>A0A9Q3CD09</accession>
<keyword evidence="2" id="KW-1185">Reference proteome</keyword>
<organism evidence="1 2">
    <name type="scientific">Austropuccinia psidii MF-1</name>
    <dbReference type="NCBI Taxonomy" id="1389203"/>
    <lineage>
        <taxon>Eukaryota</taxon>
        <taxon>Fungi</taxon>
        <taxon>Dikarya</taxon>
        <taxon>Basidiomycota</taxon>
        <taxon>Pucciniomycotina</taxon>
        <taxon>Pucciniomycetes</taxon>
        <taxon>Pucciniales</taxon>
        <taxon>Sphaerophragmiaceae</taxon>
        <taxon>Austropuccinia</taxon>
    </lineage>
</organism>
<sequence>MGHISEDRTKEGVASIAWWPQWEQGLCEYIKTCERFQKENRKNGKRYGLLQHIEEPKHPWQTINIDWVTGLVPGGNQNSTTGKSPSLVGKRWNPLLPVDHLKENLLTIHPTAKDFHGMWKIELDTAAKCIDGSKEYNKQRYDKTHMGEDFKEGYQVLVYTLSFNNLKGPTETRD</sequence>
<name>A0A9Q3CD09_9BASI</name>
<dbReference type="OrthoDB" id="3158924at2759"/>
<dbReference type="EMBL" id="AVOT02005988">
    <property type="protein sequence ID" value="MBW0480486.1"/>
    <property type="molecule type" value="Genomic_DNA"/>
</dbReference>
<evidence type="ECO:0008006" key="3">
    <source>
        <dbReference type="Google" id="ProtNLM"/>
    </source>
</evidence>
<evidence type="ECO:0000313" key="1">
    <source>
        <dbReference type="EMBL" id="MBW0480486.1"/>
    </source>
</evidence>
<protein>
    <recommendedName>
        <fullName evidence="3">Integrase zinc-binding domain-containing protein</fullName>
    </recommendedName>
</protein>
<proteinExistence type="predicted"/>
<evidence type="ECO:0000313" key="2">
    <source>
        <dbReference type="Proteomes" id="UP000765509"/>
    </source>
</evidence>
<gene>
    <name evidence="1" type="ORF">O181_020201</name>
</gene>
<dbReference type="Proteomes" id="UP000765509">
    <property type="component" value="Unassembled WGS sequence"/>
</dbReference>